<keyword evidence="3 6" id="KW-0349">Heme</keyword>
<dbReference type="Gene3D" id="1.10.630.10">
    <property type="entry name" value="Cytochrome P450"/>
    <property type="match status" value="1"/>
</dbReference>
<dbReference type="GO" id="GO:0005506">
    <property type="term" value="F:iron ion binding"/>
    <property type="evidence" value="ECO:0007669"/>
    <property type="project" value="InterPro"/>
</dbReference>
<evidence type="ECO:0000256" key="5">
    <source>
        <dbReference type="ARBA" id="ARBA00023004"/>
    </source>
</evidence>
<comment type="cofactor">
    <cofactor evidence="1 6">
        <name>heme</name>
        <dbReference type="ChEBI" id="CHEBI:30413"/>
    </cofactor>
</comment>
<organism evidence="10 11">
    <name type="scientific">Plectosphaerella cucumerina</name>
    <dbReference type="NCBI Taxonomy" id="40658"/>
    <lineage>
        <taxon>Eukaryota</taxon>
        <taxon>Fungi</taxon>
        <taxon>Dikarya</taxon>
        <taxon>Ascomycota</taxon>
        <taxon>Pezizomycotina</taxon>
        <taxon>Sordariomycetes</taxon>
        <taxon>Hypocreomycetidae</taxon>
        <taxon>Glomerellales</taxon>
        <taxon>Plectosphaerellaceae</taxon>
        <taxon>Plectosphaerella</taxon>
    </lineage>
</organism>
<feature type="compositionally biased region" description="Basic residues" evidence="8">
    <location>
        <begin position="295"/>
        <end position="304"/>
    </location>
</feature>
<dbReference type="PRINTS" id="PR00463">
    <property type="entry name" value="EP450I"/>
</dbReference>
<keyword evidence="11" id="KW-1185">Reference proteome</keyword>
<dbReference type="PANTHER" id="PTHR24305">
    <property type="entry name" value="CYTOCHROME P450"/>
    <property type="match status" value="1"/>
</dbReference>
<keyword evidence="7" id="KW-0503">Monooxygenase</keyword>
<dbReference type="AlphaFoldDB" id="A0A8K0X860"/>
<evidence type="ECO:0000256" key="2">
    <source>
        <dbReference type="ARBA" id="ARBA00010617"/>
    </source>
</evidence>
<evidence type="ECO:0000256" key="3">
    <source>
        <dbReference type="ARBA" id="ARBA00022617"/>
    </source>
</evidence>
<dbReference type="PANTHER" id="PTHR24305:SF232">
    <property type="entry name" value="P450, PUTATIVE (EUROFUNG)-RELATED"/>
    <property type="match status" value="1"/>
</dbReference>
<comment type="caution">
    <text evidence="10">The sequence shown here is derived from an EMBL/GenBank/DDBJ whole genome shotgun (WGS) entry which is preliminary data.</text>
</comment>
<reference evidence="10" key="1">
    <citation type="journal article" date="2021" name="Nat. Commun.">
        <title>Genetic determinants of endophytism in the Arabidopsis root mycobiome.</title>
        <authorList>
            <person name="Mesny F."/>
            <person name="Miyauchi S."/>
            <person name="Thiergart T."/>
            <person name="Pickel B."/>
            <person name="Atanasova L."/>
            <person name="Karlsson M."/>
            <person name="Huettel B."/>
            <person name="Barry K.W."/>
            <person name="Haridas S."/>
            <person name="Chen C."/>
            <person name="Bauer D."/>
            <person name="Andreopoulos W."/>
            <person name="Pangilinan J."/>
            <person name="LaButti K."/>
            <person name="Riley R."/>
            <person name="Lipzen A."/>
            <person name="Clum A."/>
            <person name="Drula E."/>
            <person name="Henrissat B."/>
            <person name="Kohler A."/>
            <person name="Grigoriev I.V."/>
            <person name="Martin F.M."/>
            <person name="Hacquard S."/>
        </authorList>
    </citation>
    <scope>NUCLEOTIDE SEQUENCE</scope>
    <source>
        <strain evidence="10">MPI-CAGE-AT-0016</strain>
    </source>
</reference>
<evidence type="ECO:0000256" key="4">
    <source>
        <dbReference type="ARBA" id="ARBA00022723"/>
    </source>
</evidence>
<proteinExistence type="inferred from homology"/>
<comment type="similarity">
    <text evidence="2 7">Belongs to the cytochrome P450 family.</text>
</comment>
<keyword evidence="9" id="KW-1133">Transmembrane helix</keyword>
<dbReference type="Proteomes" id="UP000813385">
    <property type="component" value="Unassembled WGS sequence"/>
</dbReference>
<dbReference type="InterPro" id="IPR036396">
    <property type="entry name" value="Cyt_P450_sf"/>
</dbReference>
<dbReference type="PRINTS" id="PR00385">
    <property type="entry name" value="P450"/>
</dbReference>
<keyword evidence="7" id="KW-0560">Oxidoreductase</keyword>
<evidence type="ECO:0000256" key="6">
    <source>
        <dbReference type="PIRSR" id="PIRSR602401-1"/>
    </source>
</evidence>
<dbReference type="GO" id="GO:0004497">
    <property type="term" value="F:monooxygenase activity"/>
    <property type="evidence" value="ECO:0007669"/>
    <property type="project" value="UniProtKB-KW"/>
</dbReference>
<dbReference type="InterPro" id="IPR050121">
    <property type="entry name" value="Cytochrome_P450_monoxygenase"/>
</dbReference>
<dbReference type="EMBL" id="JAGPXD010000002">
    <property type="protein sequence ID" value="KAH7368656.1"/>
    <property type="molecule type" value="Genomic_DNA"/>
</dbReference>
<keyword evidence="4 6" id="KW-0479">Metal-binding</keyword>
<keyword evidence="9" id="KW-0472">Membrane</keyword>
<feature type="region of interest" description="Disordered" evidence="8">
    <location>
        <begin position="286"/>
        <end position="305"/>
    </location>
</feature>
<name>A0A8K0X860_9PEZI</name>
<accession>A0A8K0X860</accession>
<dbReference type="GO" id="GO:0020037">
    <property type="term" value="F:heme binding"/>
    <property type="evidence" value="ECO:0007669"/>
    <property type="project" value="InterPro"/>
</dbReference>
<evidence type="ECO:0000256" key="9">
    <source>
        <dbReference type="SAM" id="Phobius"/>
    </source>
</evidence>
<dbReference type="OrthoDB" id="3934656at2759"/>
<keyword evidence="5 6" id="KW-0408">Iron</keyword>
<protein>
    <submittedName>
        <fullName evidence="10">Cytochrome P450 76C2</fullName>
    </submittedName>
</protein>
<gene>
    <name evidence="10" type="ORF">B0T11DRAFT_66349</name>
</gene>
<dbReference type="InterPro" id="IPR017972">
    <property type="entry name" value="Cyt_P450_CS"/>
</dbReference>
<evidence type="ECO:0000313" key="11">
    <source>
        <dbReference type="Proteomes" id="UP000813385"/>
    </source>
</evidence>
<evidence type="ECO:0000256" key="8">
    <source>
        <dbReference type="SAM" id="MobiDB-lite"/>
    </source>
</evidence>
<dbReference type="GO" id="GO:0016705">
    <property type="term" value="F:oxidoreductase activity, acting on paired donors, with incorporation or reduction of molecular oxygen"/>
    <property type="evidence" value="ECO:0007669"/>
    <property type="project" value="InterPro"/>
</dbReference>
<evidence type="ECO:0000256" key="7">
    <source>
        <dbReference type="RuleBase" id="RU000461"/>
    </source>
</evidence>
<evidence type="ECO:0000256" key="1">
    <source>
        <dbReference type="ARBA" id="ARBA00001971"/>
    </source>
</evidence>
<feature type="transmembrane region" description="Helical" evidence="9">
    <location>
        <begin position="12"/>
        <end position="32"/>
    </location>
</feature>
<dbReference type="PROSITE" id="PS00086">
    <property type="entry name" value="CYTOCHROME_P450"/>
    <property type="match status" value="1"/>
</dbReference>
<dbReference type="InterPro" id="IPR002401">
    <property type="entry name" value="Cyt_P450_E_grp-I"/>
</dbReference>
<feature type="binding site" description="axial binding residue" evidence="6">
    <location>
        <position position="476"/>
    </location>
    <ligand>
        <name>heme</name>
        <dbReference type="ChEBI" id="CHEBI:30413"/>
    </ligand>
    <ligandPart>
        <name>Fe</name>
        <dbReference type="ChEBI" id="CHEBI:18248"/>
    </ligandPart>
</feature>
<sequence length="541" mass="61071">MPLLEWIAFKLLRALSLGIVSLVLAVVSLALYRLCLHPLARVPGPRFAAVSNIWHALHVRNGRMLELGKTLHKKYGPVVRVGPNEVWFDSKDAFGAIYRAGSGYAKSDFYLATVLQSPTIDYGLNLHFADTLDLLSERYMGRYRLQRRLIGPLYQTASVKKYERAVDDVLERVVAQLRSLDGAEVDLKEWMHIIAVECLGAVVLSWSPGYLKDKTDWGSSTHGYRSWRRKSVFGLFPKVVKAEILSRDFGRLFANVWGLTFKTGKGFKPFFTGVYRVSSRRITQDLKPAEVTKQKPSKKPKNGRHPQEDLLVDLIRLHKEKPEFNETYLRRMATTNFGAGHETLCSALTSIFSMISTHPEAWARVADEVRQTDKPLSFDDAAQLRYMRAAIKEAQRLYPVLGMSLSRTVPEGGLQVHGHFFPSGTTVGCNPVALHRNADIFGLDAGSFNPERWLNGGDIRGMERYNLTWGGGNRICPGRHLAYLVLFKVVPALIWEFDIEVSMPPEEDIRYYFMAMLTGVKARFHEREVSSGGSSDESSDK</sequence>
<evidence type="ECO:0000313" key="10">
    <source>
        <dbReference type="EMBL" id="KAH7368656.1"/>
    </source>
</evidence>
<dbReference type="InterPro" id="IPR001128">
    <property type="entry name" value="Cyt_P450"/>
</dbReference>
<keyword evidence="9" id="KW-0812">Transmembrane</keyword>
<dbReference type="Pfam" id="PF00067">
    <property type="entry name" value="p450"/>
    <property type="match status" value="1"/>
</dbReference>
<dbReference type="SUPFAM" id="SSF48264">
    <property type="entry name" value="Cytochrome P450"/>
    <property type="match status" value="1"/>
</dbReference>